<dbReference type="PRINTS" id="PR00503">
    <property type="entry name" value="BROMODOMAIN"/>
</dbReference>
<dbReference type="OrthoDB" id="24948at2759"/>
<dbReference type="SMART" id="SM00297">
    <property type="entry name" value="BROMO"/>
    <property type="match status" value="1"/>
</dbReference>
<dbReference type="SUPFAM" id="SSF47370">
    <property type="entry name" value="Bromodomain"/>
    <property type="match status" value="1"/>
</dbReference>
<evidence type="ECO:0000313" key="8">
    <source>
        <dbReference type="Proteomes" id="UP000321570"/>
    </source>
</evidence>
<gene>
    <name evidence="5" type="ORF">HDID_LOCUS535</name>
    <name evidence="6" type="ORF">WMSIL1_LOCUS394</name>
</gene>
<reference evidence="5 7" key="2">
    <citation type="submission" date="2018-11" db="EMBL/GenBank/DDBJ databases">
        <authorList>
            <consortium name="Pathogen Informatics"/>
        </authorList>
    </citation>
    <scope>NUCLEOTIDE SEQUENCE [LARGE SCALE GENOMIC DNA]</scope>
</reference>
<dbReference type="EMBL" id="CABIJS010000011">
    <property type="protein sequence ID" value="VUZ39141.1"/>
    <property type="molecule type" value="Genomic_DNA"/>
</dbReference>
<evidence type="ECO:0000313" key="5">
    <source>
        <dbReference type="EMBL" id="VDL16601.1"/>
    </source>
</evidence>
<dbReference type="InterPro" id="IPR036427">
    <property type="entry name" value="Bromodomain-like_sf"/>
</dbReference>
<organism evidence="9">
    <name type="scientific">Hymenolepis diminuta</name>
    <name type="common">Rat tapeworm</name>
    <dbReference type="NCBI Taxonomy" id="6216"/>
    <lineage>
        <taxon>Eukaryota</taxon>
        <taxon>Metazoa</taxon>
        <taxon>Spiralia</taxon>
        <taxon>Lophotrochozoa</taxon>
        <taxon>Platyhelminthes</taxon>
        <taxon>Cestoda</taxon>
        <taxon>Eucestoda</taxon>
        <taxon>Cyclophyllidea</taxon>
        <taxon>Hymenolepididae</taxon>
        <taxon>Hymenolepis</taxon>
    </lineage>
</organism>
<evidence type="ECO:0000256" key="2">
    <source>
        <dbReference type="PROSITE-ProRule" id="PRU00035"/>
    </source>
</evidence>
<dbReference type="AlphaFoldDB" id="A0A0R3S8P2"/>
<dbReference type="EMBL" id="UYSG01000072">
    <property type="protein sequence ID" value="VDL16601.1"/>
    <property type="molecule type" value="Genomic_DNA"/>
</dbReference>
<name>A0A0R3S8P2_HYMDI</name>
<dbReference type="Gene3D" id="1.20.920.10">
    <property type="entry name" value="Bromodomain-like"/>
    <property type="match status" value="1"/>
</dbReference>
<dbReference type="WBParaSite" id="HDID_0000053401-mRNA-1">
    <property type="protein sequence ID" value="HDID_0000053401-mRNA-1"/>
    <property type="gene ID" value="HDID_0000053401"/>
</dbReference>
<keyword evidence="1 2" id="KW-0103">Bromodomain</keyword>
<evidence type="ECO:0000256" key="1">
    <source>
        <dbReference type="ARBA" id="ARBA00023117"/>
    </source>
</evidence>
<dbReference type="Proteomes" id="UP000274504">
    <property type="component" value="Unassembled WGS sequence"/>
</dbReference>
<evidence type="ECO:0000313" key="7">
    <source>
        <dbReference type="Proteomes" id="UP000274504"/>
    </source>
</evidence>
<feature type="region of interest" description="Disordered" evidence="3">
    <location>
        <begin position="286"/>
        <end position="357"/>
    </location>
</feature>
<dbReference type="PROSITE" id="PS50014">
    <property type="entry name" value="BROMODOMAIN_2"/>
    <property type="match status" value="1"/>
</dbReference>
<dbReference type="PANTHER" id="PTHR15398:SF4">
    <property type="entry name" value="BROMODOMAIN-CONTAINING PROTEIN 8 ISOFORM X1"/>
    <property type="match status" value="1"/>
</dbReference>
<dbReference type="GO" id="GO:0035267">
    <property type="term" value="C:NuA4 histone acetyltransferase complex"/>
    <property type="evidence" value="ECO:0007669"/>
    <property type="project" value="TreeGrafter"/>
</dbReference>
<sequence>MTWNDAINCYLLKCVKCYGKNWSEIRKILKVLINQYQRDAPKKDFNEQELSIQYKYLIASAIPPESTASLNEEQLLEIAYNEYCQRRLRQIEERTTELTRKEAQQERDNKLLEEGRYSEISEESQLIFRKRLRAFGKADIIAEVLNLDPLPSNPEEDRKLRAEYQRGKMIEQGLHRGVFDDQGNLWIPVASAEEARNFFKRSRSNDQSPDRRAGAEDDADENVLYVEVKENKNATSPLPSPRKISKMDMKQPLQQTTGTPRRVSNITSIKKSLTVSIGSSLTKVVPATSPSVDFDDTQVTPHRPQKRSASVAAANLKSEHPPAAPLSRSINRSRSRISAQQVPPSDAPMASSASPHGRWRWRRAVQSLLTPASNHRHSHIFSQPVTDEIAPHYSIMIHSPMDLSTIKRNLDARLTMAAAEESSSTTPAIQQTVSSIVKRLLHDLLLMFANARMYNNRDHSIHHIAGTMCAEVLASMHCYCESWPEEIPGLPAILLNLPLTNLASSHSTPRRRPTTASSITTSTPTAGQTFQAQQPPSIPTLQTNADALPN</sequence>
<dbReference type="InterPro" id="IPR001487">
    <property type="entry name" value="Bromodomain"/>
</dbReference>
<accession>A0A0R3S8P2</accession>
<reference evidence="9" key="1">
    <citation type="submission" date="2017-02" db="UniProtKB">
        <authorList>
            <consortium name="WormBaseParasite"/>
        </authorList>
    </citation>
    <scope>IDENTIFICATION</scope>
</reference>
<feature type="compositionally biased region" description="Low complexity" evidence="3">
    <location>
        <begin position="514"/>
        <end position="526"/>
    </location>
</feature>
<protein>
    <submittedName>
        <fullName evidence="9">Bromo domain-containing protein</fullName>
    </submittedName>
</protein>
<evidence type="ECO:0000313" key="9">
    <source>
        <dbReference type="WBParaSite" id="HDID_0000053401-mRNA-1"/>
    </source>
</evidence>
<dbReference type="STRING" id="6216.A0A0R3S8P2"/>
<dbReference type="PANTHER" id="PTHR15398">
    <property type="entry name" value="BROMODOMAIN-CONTAINING PROTEIN 8"/>
    <property type="match status" value="1"/>
</dbReference>
<evidence type="ECO:0000259" key="4">
    <source>
        <dbReference type="PROSITE" id="PS50014"/>
    </source>
</evidence>
<dbReference type="Proteomes" id="UP000321570">
    <property type="component" value="Unassembled WGS sequence"/>
</dbReference>
<feature type="compositionally biased region" description="Polar residues" evidence="3">
    <location>
        <begin position="527"/>
        <end position="550"/>
    </location>
</feature>
<feature type="compositionally biased region" description="Low complexity" evidence="3">
    <location>
        <begin position="327"/>
        <end position="355"/>
    </location>
</feature>
<feature type="compositionally biased region" description="Polar residues" evidence="3">
    <location>
        <begin position="252"/>
        <end position="265"/>
    </location>
</feature>
<feature type="domain" description="Bromo" evidence="4">
    <location>
        <begin position="373"/>
        <end position="462"/>
    </location>
</feature>
<evidence type="ECO:0000256" key="3">
    <source>
        <dbReference type="SAM" id="MobiDB-lite"/>
    </source>
</evidence>
<evidence type="ECO:0000313" key="6">
    <source>
        <dbReference type="EMBL" id="VUZ39141.1"/>
    </source>
</evidence>
<reference evidence="6 8" key="3">
    <citation type="submission" date="2019-07" db="EMBL/GenBank/DDBJ databases">
        <authorList>
            <person name="Jastrzebski P J."/>
            <person name="Paukszto L."/>
            <person name="Jastrzebski P J."/>
        </authorList>
    </citation>
    <scope>NUCLEOTIDE SEQUENCE [LARGE SCALE GENOMIC DNA]</scope>
    <source>
        <strain evidence="6 8">WMS-il1</strain>
    </source>
</reference>
<proteinExistence type="predicted"/>
<keyword evidence="8" id="KW-1185">Reference proteome</keyword>
<feature type="region of interest" description="Disordered" evidence="3">
    <location>
        <begin position="200"/>
        <end position="265"/>
    </location>
</feature>
<feature type="region of interest" description="Disordered" evidence="3">
    <location>
        <begin position="504"/>
        <end position="550"/>
    </location>
</feature>
<dbReference type="Pfam" id="PF00439">
    <property type="entry name" value="Bromodomain"/>
    <property type="match status" value="1"/>
</dbReference>